<organism evidence="1 2">
    <name type="scientific">Cellulomonas gelida</name>
    <dbReference type="NCBI Taxonomy" id="1712"/>
    <lineage>
        <taxon>Bacteria</taxon>
        <taxon>Bacillati</taxon>
        <taxon>Actinomycetota</taxon>
        <taxon>Actinomycetes</taxon>
        <taxon>Micrococcales</taxon>
        <taxon>Cellulomonadaceae</taxon>
        <taxon>Cellulomonas</taxon>
    </lineage>
</organism>
<dbReference type="RefSeq" id="WP_141369827.1">
    <property type="nucleotide sequence ID" value="NZ_BJLQ01000011.1"/>
</dbReference>
<reference evidence="1 2" key="1">
    <citation type="submission" date="2019-06" db="EMBL/GenBank/DDBJ databases">
        <title>Whole genome shotgun sequence of Cellulomonas gelida NBRC 3748.</title>
        <authorList>
            <person name="Hosoyama A."/>
            <person name="Uohara A."/>
            <person name="Ohji S."/>
            <person name="Ichikawa N."/>
        </authorList>
    </citation>
    <scope>NUCLEOTIDE SEQUENCE [LARGE SCALE GENOMIC DNA]</scope>
    <source>
        <strain evidence="1 2">NBRC 3748</strain>
    </source>
</reference>
<dbReference type="OrthoDB" id="9148135at2"/>
<accession>A0A4Y3KJD7</accession>
<evidence type="ECO:0000313" key="2">
    <source>
        <dbReference type="Proteomes" id="UP000320461"/>
    </source>
</evidence>
<gene>
    <name evidence="1" type="ORF">CGE01nite_13630</name>
</gene>
<dbReference type="PANTHER" id="PTHR38479:SF2">
    <property type="entry name" value="WINGED HELIX DNA-BINDING DOMAIN-CONTAINING PROTEIN"/>
    <property type="match status" value="1"/>
</dbReference>
<keyword evidence="2" id="KW-1185">Reference proteome</keyword>
<dbReference type="EMBL" id="BJLQ01000011">
    <property type="protein sequence ID" value="GEA84112.1"/>
    <property type="molecule type" value="Genomic_DNA"/>
</dbReference>
<dbReference type="InterPro" id="IPR009351">
    <property type="entry name" value="AlkZ-like"/>
</dbReference>
<comment type="caution">
    <text evidence="1">The sequence shown here is derived from an EMBL/GenBank/DDBJ whole genome shotgun (WGS) entry which is preliminary data.</text>
</comment>
<dbReference type="AlphaFoldDB" id="A0A4Y3KJD7"/>
<name>A0A4Y3KJD7_9CELL</name>
<sequence>MRAAEVVRRRLETQRLRGPRARGAGQVVAEQLAVQGQELPVARWSLGQRCADSSDDDVRRALDDGAILRTHALRPTWHLLTPEDLRWVLALTSPRVLRQCAPRGRELGLDDETLVRTDVALARVVERLTPGGHPTRAELGVALATEGVETTPDRLSFVVMHAELEGIVVSGRARGTLHTYALADERGASRPRGDLTGDEALSELVRRFLVGHGPASVRDLAWWASLTLTQVRRGLAGLGDAVEQLTVEEHELWWVPRDLGAPSSGPGPRVDLLQAYDEVYGSFPATRSLVDPAGLAAGRPLDYASLHVLLVDEQLAGWWQRRVERGVIEVRVHPARDLSVAERDAVLAELQRYATFADQEVRTTIA</sequence>
<dbReference type="Proteomes" id="UP000320461">
    <property type="component" value="Unassembled WGS sequence"/>
</dbReference>
<dbReference type="Pfam" id="PF06224">
    <property type="entry name" value="AlkZ-like"/>
    <property type="match status" value="1"/>
</dbReference>
<protein>
    <recommendedName>
        <fullName evidence="3">Winged helix DNA-binding domain-containing protein</fullName>
    </recommendedName>
</protein>
<dbReference type="PANTHER" id="PTHR38479">
    <property type="entry name" value="LMO0824 PROTEIN"/>
    <property type="match status" value="1"/>
</dbReference>
<proteinExistence type="predicted"/>
<evidence type="ECO:0008006" key="3">
    <source>
        <dbReference type="Google" id="ProtNLM"/>
    </source>
</evidence>
<evidence type="ECO:0000313" key="1">
    <source>
        <dbReference type="EMBL" id="GEA84112.1"/>
    </source>
</evidence>